<dbReference type="SUPFAM" id="SSF57850">
    <property type="entry name" value="RING/U-box"/>
    <property type="match status" value="1"/>
</dbReference>
<dbReference type="InterPro" id="IPR050628">
    <property type="entry name" value="SNF2_RAD54_helicase_TF"/>
</dbReference>
<keyword evidence="6" id="KW-0863">Zinc-finger</keyword>
<dbReference type="SMART" id="SM00490">
    <property type="entry name" value="HELICc"/>
    <property type="match status" value="1"/>
</dbReference>
<dbReference type="Pfam" id="PF13923">
    <property type="entry name" value="zf-C3HC4_2"/>
    <property type="match status" value="1"/>
</dbReference>
<keyword evidence="3" id="KW-0378">Hydrolase</keyword>
<keyword evidence="6" id="KW-0479">Metal-binding</keyword>
<reference evidence="12 13" key="1">
    <citation type="submission" date="2024-04" db="EMBL/GenBank/DDBJ databases">
        <title>genome sequences of Mucor flavus KT1a and Helicostylum pulchrum KT1b strains isolation_sourced from the surface of a dry-aged beef.</title>
        <authorList>
            <person name="Toyotome T."/>
            <person name="Hosono M."/>
            <person name="Torimaru M."/>
            <person name="Fukuda K."/>
            <person name="Mikami N."/>
        </authorList>
    </citation>
    <scope>NUCLEOTIDE SEQUENCE [LARGE SCALE GENOMIC DNA]</scope>
    <source>
        <strain evidence="12 13">KT1b</strain>
    </source>
</reference>
<keyword evidence="4" id="KW-0347">Helicase</keyword>
<evidence type="ECO:0000256" key="2">
    <source>
        <dbReference type="ARBA" id="ARBA00022741"/>
    </source>
</evidence>
<comment type="caution">
    <text evidence="12">The sequence shown here is derived from an EMBL/GenBank/DDBJ whole genome shotgun (WGS) entry which is preliminary data.</text>
</comment>
<evidence type="ECO:0000256" key="5">
    <source>
        <dbReference type="ARBA" id="ARBA00022840"/>
    </source>
</evidence>
<feature type="region of interest" description="Disordered" evidence="8">
    <location>
        <begin position="257"/>
        <end position="276"/>
    </location>
</feature>
<feature type="coiled-coil region" evidence="7">
    <location>
        <begin position="108"/>
        <end position="166"/>
    </location>
</feature>
<evidence type="ECO:0000259" key="11">
    <source>
        <dbReference type="PROSITE" id="PS51194"/>
    </source>
</evidence>
<evidence type="ECO:0000256" key="8">
    <source>
        <dbReference type="SAM" id="MobiDB-lite"/>
    </source>
</evidence>
<dbReference type="EMBL" id="BAABUJ010000011">
    <property type="protein sequence ID" value="GAA5798721.1"/>
    <property type="molecule type" value="Genomic_DNA"/>
</dbReference>
<dbReference type="Pfam" id="PF00176">
    <property type="entry name" value="SNF2-rel_dom"/>
    <property type="match status" value="1"/>
</dbReference>
<dbReference type="InterPro" id="IPR027417">
    <property type="entry name" value="P-loop_NTPase"/>
</dbReference>
<proteinExistence type="inferred from homology"/>
<dbReference type="PROSITE" id="PS51192">
    <property type="entry name" value="HELICASE_ATP_BIND_1"/>
    <property type="match status" value="1"/>
</dbReference>
<evidence type="ECO:0000259" key="9">
    <source>
        <dbReference type="PROSITE" id="PS50089"/>
    </source>
</evidence>
<feature type="compositionally biased region" description="Low complexity" evidence="8">
    <location>
        <begin position="1081"/>
        <end position="1102"/>
    </location>
</feature>
<keyword evidence="7" id="KW-0175">Coiled coil</keyword>
<evidence type="ECO:0000256" key="6">
    <source>
        <dbReference type="PROSITE-ProRule" id="PRU00175"/>
    </source>
</evidence>
<feature type="domain" description="Helicase ATP-binding" evidence="10">
    <location>
        <begin position="431"/>
        <end position="617"/>
    </location>
</feature>
<keyword evidence="5" id="KW-0067">ATP-binding</keyword>
<evidence type="ECO:0000313" key="12">
    <source>
        <dbReference type="EMBL" id="GAA5798721.1"/>
    </source>
</evidence>
<feature type="region of interest" description="Disordered" evidence="8">
    <location>
        <begin position="357"/>
        <end position="378"/>
    </location>
</feature>
<dbReference type="Gene3D" id="3.30.40.10">
    <property type="entry name" value="Zinc/RING finger domain, C3HC4 (zinc finger)"/>
    <property type="match status" value="1"/>
</dbReference>
<dbReference type="InterPro" id="IPR001650">
    <property type="entry name" value="Helicase_C-like"/>
</dbReference>
<dbReference type="PROSITE" id="PS51194">
    <property type="entry name" value="HELICASE_CTER"/>
    <property type="match status" value="1"/>
</dbReference>
<dbReference type="PANTHER" id="PTHR45626">
    <property type="entry name" value="TRANSCRIPTION TERMINATION FACTOR 2-RELATED"/>
    <property type="match status" value="1"/>
</dbReference>
<dbReference type="SMART" id="SM00184">
    <property type="entry name" value="RING"/>
    <property type="match status" value="1"/>
</dbReference>
<dbReference type="PROSITE" id="PS50089">
    <property type="entry name" value="ZF_RING_2"/>
    <property type="match status" value="1"/>
</dbReference>
<accession>A0ABP9XVA7</accession>
<sequence length="1125" mass="126256">MPQTDTEQHNVDDLTDQDSPVGYSSMGVYTAPPTSPGNSSLVLDLTADELNFINDVNDPAQSGSSTRNDTALDDDAFAFFVEAGLDDPEELSMLGIDIEEIRSQRAIAERLEQQRRADLEAVRQLQEEEEREQQQQQQQQYQRLTEERLREERIKEERLINLQEQNNLPLVVAESSSGRSSDLNQLSTSNNDQGSSRSRGKRRTEHDTSDENKRAKVEVEVKPIELIDDDDCIDLTSEIEGTSYGPIRIDDIDEASSSRPRTINPIEVPSSGPTPRISEIYDIDSDSDHDAPLDYLSFANYIRRNQDDSDLEGLDYEDNDQYLRDPFTSRETGEFYDDFGDDSTLINILGRTGYTFTEGQGNFQRPRAPPPIMNYPSQRQTPQEAERELRDLLEHVIFDEPPPPEDRTGTPDGLSIVLMEHQKIGLQWMLKMENSRNKGGILADDMGLGKTIQAMAVIVQNTCDDYTPVDHSLINGTGSRLTAGELHIKATLIVCPVSLIDQWRREIESKTSPKLSVLVYHGGTRTQNPYDLARYDVIVSSYAITASNFQENHKGPFSKVTFHRVILDEAHTIKNKTTRAAVGCCSLLATYRWCMTATPIQNKIEELYSLIRFLRIRPFCEWEEFRDCIAKPMKAGNHEKAIRVAQVLMKAISLRRSKKALIDGRPILNLPARNVHMTHIDFTSDERTHYDYVNQTAQARFNRYMAAGTVMKNYSSVLVLLLRLRQACLHPSLTLQEGDSTGVVMQEPENLMQLAESMRPEVVARLLDDSAGLAEIECPVCMDIAQDAQIIVGCGHILCKECFDGYWNVGDGNTKRCPQCRGELNISKLVTVEVFLQKHAPQLLEQALAPISETEQQDINRVQEFISSAKIDKMMELLEQTERDTDGKDKTIVFSQFTGLLNLVEVPLKEKGMAFLRYDGSMDVRHRAEAVNQFFDNPNIKILLVSTKCGSLGLNLTVANRVILLDVWWNPALENQAIDRVHRIGQTKDVEVHRIFINDTVEDRILELQSKKQAISDGVLGEGTGQPTQRLGLQEMIYLFRGGAPPNPNAGPSNAGPSNASPSNAGPSNARPSNPQPSNPQPSNTSFVNVNPFNANNNSFPGRPGPRRTAARHPAAHSRQRPNTR</sequence>
<dbReference type="CDD" id="cd18008">
    <property type="entry name" value="DEXDc_SHPRH-like"/>
    <property type="match status" value="1"/>
</dbReference>
<feature type="compositionally biased region" description="Low complexity" evidence="8">
    <location>
        <begin position="1050"/>
        <end position="1073"/>
    </location>
</feature>
<feature type="compositionally biased region" description="Basic and acidic residues" evidence="8">
    <location>
        <begin position="1"/>
        <end position="12"/>
    </location>
</feature>
<dbReference type="CDD" id="cd18793">
    <property type="entry name" value="SF2_C_SNF"/>
    <property type="match status" value="1"/>
</dbReference>
<evidence type="ECO:0000256" key="3">
    <source>
        <dbReference type="ARBA" id="ARBA00022801"/>
    </source>
</evidence>
<dbReference type="CDD" id="cd16564">
    <property type="entry name" value="RING-HC_RNF222"/>
    <property type="match status" value="1"/>
</dbReference>
<evidence type="ECO:0000256" key="7">
    <source>
        <dbReference type="SAM" id="Coils"/>
    </source>
</evidence>
<evidence type="ECO:0000256" key="1">
    <source>
        <dbReference type="ARBA" id="ARBA00007025"/>
    </source>
</evidence>
<feature type="compositionally biased region" description="Basic and acidic residues" evidence="8">
    <location>
        <begin position="204"/>
        <end position="214"/>
    </location>
</feature>
<dbReference type="InterPro" id="IPR013083">
    <property type="entry name" value="Znf_RING/FYVE/PHD"/>
</dbReference>
<dbReference type="InterPro" id="IPR000330">
    <property type="entry name" value="SNF2_N"/>
</dbReference>
<dbReference type="Gene3D" id="3.40.50.300">
    <property type="entry name" value="P-loop containing nucleotide triphosphate hydrolases"/>
    <property type="match status" value="1"/>
</dbReference>
<dbReference type="Proteomes" id="UP001476247">
    <property type="component" value="Unassembled WGS sequence"/>
</dbReference>
<feature type="compositionally biased region" description="Basic residues" evidence="8">
    <location>
        <begin position="1105"/>
        <end position="1125"/>
    </location>
</feature>
<dbReference type="SUPFAM" id="SSF52540">
    <property type="entry name" value="P-loop containing nucleoside triphosphate hydrolases"/>
    <property type="match status" value="2"/>
</dbReference>
<evidence type="ECO:0000313" key="13">
    <source>
        <dbReference type="Proteomes" id="UP001476247"/>
    </source>
</evidence>
<dbReference type="Gene3D" id="3.40.50.10810">
    <property type="entry name" value="Tandem AAA-ATPase domain"/>
    <property type="match status" value="1"/>
</dbReference>
<feature type="compositionally biased region" description="Polar residues" evidence="8">
    <location>
        <begin position="173"/>
        <end position="197"/>
    </location>
</feature>
<feature type="region of interest" description="Disordered" evidence="8">
    <location>
        <begin position="1040"/>
        <end position="1125"/>
    </location>
</feature>
<dbReference type="InterPro" id="IPR038718">
    <property type="entry name" value="SNF2-like_sf"/>
</dbReference>
<keyword evidence="6" id="KW-0862">Zinc</keyword>
<dbReference type="Pfam" id="PF00271">
    <property type="entry name" value="Helicase_C"/>
    <property type="match status" value="1"/>
</dbReference>
<feature type="region of interest" description="Disordered" evidence="8">
    <location>
        <begin position="173"/>
        <end position="214"/>
    </location>
</feature>
<evidence type="ECO:0000256" key="4">
    <source>
        <dbReference type="ARBA" id="ARBA00022806"/>
    </source>
</evidence>
<organism evidence="12 13">
    <name type="scientific">Helicostylum pulchrum</name>
    <dbReference type="NCBI Taxonomy" id="562976"/>
    <lineage>
        <taxon>Eukaryota</taxon>
        <taxon>Fungi</taxon>
        <taxon>Fungi incertae sedis</taxon>
        <taxon>Mucoromycota</taxon>
        <taxon>Mucoromycotina</taxon>
        <taxon>Mucoromycetes</taxon>
        <taxon>Mucorales</taxon>
        <taxon>Mucorineae</taxon>
        <taxon>Mucoraceae</taxon>
        <taxon>Helicostylum</taxon>
    </lineage>
</organism>
<protein>
    <submittedName>
        <fullName evidence="12">Uncharacterized protein</fullName>
    </submittedName>
</protein>
<feature type="domain" description="Helicase C-terminal" evidence="11">
    <location>
        <begin position="870"/>
        <end position="1032"/>
    </location>
</feature>
<feature type="region of interest" description="Disordered" evidence="8">
    <location>
        <begin position="1"/>
        <end position="41"/>
    </location>
</feature>
<name>A0ABP9XVA7_9FUNG</name>
<dbReference type="SMART" id="SM00487">
    <property type="entry name" value="DEXDc"/>
    <property type="match status" value="1"/>
</dbReference>
<dbReference type="InterPro" id="IPR014001">
    <property type="entry name" value="Helicase_ATP-bd"/>
</dbReference>
<keyword evidence="13" id="KW-1185">Reference proteome</keyword>
<dbReference type="PANTHER" id="PTHR45626:SF16">
    <property type="entry name" value="ATP-DEPENDENT HELICASE ULS1"/>
    <property type="match status" value="1"/>
</dbReference>
<evidence type="ECO:0000259" key="10">
    <source>
        <dbReference type="PROSITE" id="PS51192"/>
    </source>
</evidence>
<keyword evidence="2" id="KW-0547">Nucleotide-binding</keyword>
<dbReference type="InterPro" id="IPR049730">
    <property type="entry name" value="SNF2/RAD54-like_C"/>
</dbReference>
<feature type="domain" description="RING-type" evidence="9">
    <location>
        <begin position="778"/>
        <end position="821"/>
    </location>
</feature>
<gene>
    <name evidence="12" type="ORF">HPULCUR_004127</name>
</gene>
<dbReference type="InterPro" id="IPR001841">
    <property type="entry name" value="Znf_RING"/>
</dbReference>
<comment type="similarity">
    <text evidence="1">Belongs to the SNF2/RAD54 helicase family.</text>
</comment>